<comment type="subunit">
    <text evidence="12">Monomer.</text>
</comment>
<evidence type="ECO:0000259" key="13">
    <source>
        <dbReference type="PROSITE" id="PS50173"/>
    </source>
</evidence>
<keyword evidence="12" id="KW-0238">DNA-binding</keyword>
<dbReference type="GO" id="GO:0006281">
    <property type="term" value="P:DNA repair"/>
    <property type="evidence" value="ECO:0007669"/>
    <property type="project" value="UniProtKB-UniRule"/>
</dbReference>
<dbReference type="Gene3D" id="3.40.1170.60">
    <property type="match status" value="1"/>
</dbReference>
<evidence type="ECO:0000256" key="2">
    <source>
        <dbReference type="ARBA" id="ARBA00022457"/>
    </source>
</evidence>
<keyword evidence="9 12" id="KW-0239">DNA-directed DNA polymerase</keyword>
<dbReference type="InterPro" id="IPR001126">
    <property type="entry name" value="UmuC"/>
</dbReference>
<feature type="binding site" evidence="12">
    <location>
        <position position="105"/>
    </location>
    <ligand>
        <name>Mg(2+)</name>
        <dbReference type="ChEBI" id="CHEBI:18420"/>
    </ligand>
</feature>
<sequence length="351" mass="38136">MHWSRAILHVDMDAFYVNVHLLDHPADGGRPLAVGGRPDERGVVTSASYEARALGVRSAMPMAQALRLAPGMLVVPPDWSRIRECSRAVMAVLEQYGPLEQMSVDEAYIDLSGAADPPALAAEARDRVPAETKMPASVGLATSKLVAKVASDFNKPRGLTVVLPGEEAAFLAPQSVRAIWGIGPRTAERLAALGIATCGQLAAADADRLRAAFGREADNLLRRARGEDDRPVTPDRGPAKSISQEWTFNRDVGDAAVLRDYLEKMSAEVAEQLQKNNLIAHTVRVKFRWSDFTTFTRQRSLEVGTDDAATILRVAELLWRENWPQGRPMRLLGVGATGLVEGEGRQLGLFG</sequence>
<protein>
    <recommendedName>
        <fullName evidence="12">DNA polymerase IV</fullName>
        <shortName evidence="12">Pol IV</shortName>
        <ecNumber evidence="12">2.7.7.7</ecNumber>
    </recommendedName>
</protein>
<evidence type="ECO:0000256" key="7">
    <source>
        <dbReference type="ARBA" id="ARBA00022763"/>
    </source>
</evidence>
<evidence type="ECO:0000256" key="12">
    <source>
        <dbReference type="HAMAP-Rule" id="MF_01113"/>
    </source>
</evidence>
<feature type="domain" description="UmuC" evidence="13">
    <location>
        <begin position="7"/>
        <end position="183"/>
    </location>
</feature>
<dbReference type="InterPro" id="IPR043128">
    <property type="entry name" value="Rev_trsase/Diguanyl_cyclase"/>
</dbReference>
<evidence type="ECO:0000256" key="3">
    <source>
        <dbReference type="ARBA" id="ARBA00022679"/>
    </source>
</evidence>
<dbReference type="PANTHER" id="PTHR11076">
    <property type="entry name" value="DNA REPAIR POLYMERASE UMUC / TRANSFERASE FAMILY MEMBER"/>
    <property type="match status" value="1"/>
</dbReference>
<comment type="subcellular location">
    <subcellularLocation>
        <location evidence="12">Cytoplasm</location>
    </subcellularLocation>
</comment>
<reference evidence="14" key="1">
    <citation type="submission" date="2016-01" db="EMBL/GenBank/DDBJ databases">
        <authorList>
            <person name="Mcilroy J.S."/>
            <person name="Karst M S."/>
            <person name="Albertsen M."/>
        </authorList>
    </citation>
    <scope>NUCLEOTIDE SEQUENCE</scope>
    <source>
        <strain evidence="14">Cfx-K</strain>
    </source>
</reference>
<keyword evidence="5 12" id="KW-0235">DNA replication</keyword>
<comment type="catalytic activity">
    <reaction evidence="11 12">
        <text>DNA(n) + a 2'-deoxyribonucleoside 5'-triphosphate = DNA(n+1) + diphosphate</text>
        <dbReference type="Rhea" id="RHEA:22508"/>
        <dbReference type="Rhea" id="RHEA-COMP:17339"/>
        <dbReference type="Rhea" id="RHEA-COMP:17340"/>
        <dbReference type="ChEBI" id="CHEBI:33019"/>
        <dbReference type="ChEBI" id="CHEBI:61560"/>
        <dbReference type="ChEBI" id="CHEBI:173112"/>
        <dbReference type="EC" id="2.7.7.7"/>
    </reaction>
</comment>
<proteinExistence type="inferred from homology"/>
<evidence type="ECO:0000256" key="6">
    <source>
        <dbReference type="ARBA" id="ARBA00022723"/>
    </source>
</evidence>
<keyword evidence="3 12" id="KW-0808">Transferase</keyword>
<dbReference type="PROSITE" id="PS50173">
    <property type="entry name" value="UMUC"/>
    <property type="match status" value="1"/>
</dbReference>
<dbReference type="GO" id="GO:0003684">
    <property type="term" value="F:damaged DNA binding"/>
    <property type="evidence" value="ECO:0007669"/>
    <property type="project" value="InterPro"/>
</dbReference>
<dbReference type="SUPFAM" id="SSF56672">
    <property type="entry name" value="DNA/RNA polymerases"/>
    <property type="match status" value="1"/>
</dbReference>
<name>A0A160T7C7_9CHLR</name>
<dbReference type="GO" id="GO:0009432">
    <property type="term" value="P:SOS response"/>
    <property type="evidence" value="ECO:0007669"/>
    <property type="project" value="TreeGrafter"/>
</dbReference>
<dbReference type="InterPro" id="IPR050116">
    <property type="entry name" value="DNA_polymerase-Y"/>
</dbReference>
<keyword evidence="15" id="KW-1185">Reference proteome</keyword>
<dbReference type="RefSeq" id="WP_095045324.1">
    <property type="nucleotide sequence ID" value="NZ_LN890656.1"/>
</dbReference>
<feature type="active site" evidence="12">
    <location>
        <position position="106"/>
    </location>
</feature>
<evidence type="ECO:0000256" key="10">
    <source>
        <dbReference type="ARBA" id="ARBA00023204"/>
    </source>
</evidence>
<dbReference type="EC" id="2.7.7.7" evidence="12"/>
<dbReference type="InterPro" id="IPR022880">
    <property type="entry name" value="DNApol_IV"/>
</dbReference>
<dbReference type="CDD" id="cd03586">
    <property type="entry name" value="PolY_Pol_IV_kappa"/>
    <property type="match status" value="1"/>
</dbReference>
<dbReference type="OrthoDB" id="9808813at2"/>
<dbReference type="HAMAP" id="MF_01113">
    <property type="entry name" value="DNApol_IV"/>
    <property type="match status" value="1"/>
</dbReference>
<comment type="function">
    <text evidence="12">Poorly processive, error-prone DNA polymerase involved in untargeted mutagenesis. Copies undamaged DNA at stalled replication forks, which arise in vivo from mismatched or misaligned primer ends. These misaligned primers can be extended by PolIV. Exhibits no 3'-5' exonuclease (proofreading) activity. May be involved in translesional synthesis, in conjunction with the beta clamp from PolIII.</text>
</comment>
<dbReference type="GO" id="GO:0003887">
    <property type="term" value="F:DNA-directed DNA polymerase activity"/>
    <property type="evidence" value="ECO:0007669"/>
    <property type="project" value="UniProtKB-UniRule"/>
</dbReference>
<dbReference type="Gene3D" id="3.30.70.270">
    <property type="match status" value="1"/>
</dbReference>
<feature type="site" description="Substrate discrimination" evidence="12">
    <location>
        <position position="16"/>
    </location>
</feature>
<keyword evidence="12" id="KW-0963">Cytoplasm</keyword>
<dbReference type="AlphaFoldDB" id="A0A160T7C7"/>
<keyword evidence="6 12" id="KW-0479">Metal-binding</keyword>
<dbReference type="SUPFAM" id="SSF100879">
    <property type="entry name" value="Lesion bypass DNA polymerase (Y-family), little finger domain"/>
    <property type="match status" value="1"/>
</dbReference>
<accession>A0A160T7C7</accession>
<dbReference type="GO" id="GO:0042276">
    <property type="term" value="P:error-prone translesion synthesis"/>
    <property type="evidence" value="ECO:0007669"/>
    <property type="project" value="TreeGrafter"/>
</dbReference>
<dbReference type="FunFam" id="3.30.1490.100:FF:000004">
    <property type="entry name" value="DNA polymerase IV"/>
    <property type="match status" value="1"/>
</dbReference>
<keyword evidence="8 12" id="KW-0460">Magnesium</keyword>
<evidence type="ECO:0000256" key="11">
    <source>
        <dbReference type="ARBA" id="ARBA00049244"/>
    </source>
</evidence>
<feature type="binding site" evidence="12">
    <location>
        <position position="11"/>
    </location>
    <ligand>
        <name>Mg(2+)</name>
        <dbReference type="ChEBI" id="CHEBI:18420"/>
    </ligand>
</feature>
<comment type="similarity">
    <text evidence="1 12">Belongs to the DNA polymerase type-Y family.</text>
</comment>
<dbReference type="Gene3D" id="1.10.150.20">
    <property type="entry name" value="5' to 3' exonuclease, C-terminal subdomain"/>
    <property type="match status" value="1"/>
</dbReference>
<dbReference type="Gene3D" id="3.30.1490.100">
    <property type="entry name" value="DNA polymerase, Y-family, little finger domain"/>
    <property type="match status" value="1"/>
</dbReference>
<keyword evidence="4 12" id="KW-0548">Nucleotidyltransferase</keyword>
<evidence type="ECO:0000256" key="4">
    <source>
        <dbReference type="ARBA" id="ARBA00022695"/>
    </source>
</evidence>
<evidence type="ECO:0000256" key="8">
    <source>
        <dbReference type="ARBA" id="ARBA00022842"/>
    </source>
</evidence>
<dbReference type="Pfam" id="PF00817">
    <property type="entry name" value="IMS"/>
    <property type="match status" value="1"/>
</dbReference>
<dbReference type="NCBIfam" id="NF002677">
    <property type="entry name" value="PRK02406.1"/>
    <property type="match status" value="1"/>
</dbReference>
<dbReference type="Pfam" id="PF11799">
    <property type="entry name" value="IMS_C"/>
    <property type="match status" value="1"/>
</dbReference>
<dbReference type="Proteomes" id="UP000215027">
    <property type="component" value="Chromosome II"/>
</dbReference>
<dbReference type="InterPro" id="IPR024728">
    <property type="entry name" value="PolY_HhH_motif"/>
</dbReference>
<dbReference type="GO" id="GO:0000287">
    <property type="term" value="F:magnesium ion binding"/>
    <property type="evidence" value="ECO:0007669"/>
    <property type="project" value="UniProtKB-UniRule"/>
</dbReference>
<dbReference type="GO" id="GO:0005829">
    <property type="term" value="C:cytosol"/>
    <property type="evidence" value="ECO:0007669"/>
    <property type="project" value="TreeGrafter"/>
</dbReference>
<evidence type="ECO:0000256" key="1">
    <source>
        <dbReference type="ARBA" id="ARBA00010945"/>
    </source>
</evidence>
<dbReference type="KEGG" id="pbf:CFX0092_B0450"/>
<keyword evidence="7 12" id="KW-0227">DNA damage</keyword>
<gene>
    <name evidence="12 14" type="primary">dinB</name>
    <name evidence="14" type="ORF">CFX0092_B0450</name>
</gene>
<evidence type="ECO:0000313" key="14">
    <source>
        <dbReference type="EMBL" id="CUS05984.1"/>
    </source>
</evidence>
<dbReference type="InterPro" id="IPR017961">
    <property type="entry name" value="DNA_pol_Y-fam_little_finger"/>
</dbReference>
<keyword evidence="2 12" id="KW-0515">Mutator protein</keyword>
<dbReference type="InterPro" id="IPR036775">
    <property type="entry name" value="DNA_pol_Y-fam_lit_finger_sf"/>
</dbReference>
<dbReference type="EMBL" id="LN890656">
    <property type="protein sequence ID" value="CUS05984.1"/>
    <property type="molecule type" value="Genomic_DNA"/>
</dbReference>
<keyword evidence="10 12" id="KW-0234">DNA repair</keyword>
<evidence type="ECO:0000256" key="9">
    <source>
        <dbReference type="ARBA" id="ARBA00022932"/>
    </source>
</evidence>
<dbReference type="PANTHER" id="PTHR11076:SF33">
    <property type="entry name" value="DNA POLYMERASE KAPPA"/>
    <property type="match status" value="1"/>
</dbReference>
<dbReference type="InterPro" id="IPR043502">
    <property type="entry name" value="DNA/RNA_pol_sf"/>
</dbReference>
<evidence type="ECO:0000313" key="15">
    <source>
        <dbReference type="Proteomes" id="UP000215027"/>
    </source>
</evidence>
<comment type="cofactor">
    <cofactor evidence="12">
        <name>Mg(2+)</name>
        <dbReference type="ChEBI" id="CHEBI:18420"/>
    </cofactor>
    <text evidence="12">Binds 2 magnesium ions per subunit.</text>
</comment>
<dbReference type="Pfam" id="PF11798">
    <property type="entry name" value="IMS_HHH"/>
    <property type="match status" value="1"/>
</dbReference>
<organism evidence="14 15">
    <name type="scientific">Candidatus Promineifilum breve</name>
    <dbReference type="NCBI Taxonomy" id="1806508"/>
    <lineage>
        <taxon>Bacteria</taxon>
        <taxon>Bacillati</taxon>
        <taxon>Chloroflexota</taxon>
        <taxon>Ardenticatenia</taxon>
        <taxon>Candidatus Promineifilales</taxon>
        <taxon>Candidatus Promineifilaceae</taxon>
        <taxon>Candidatus Promineifilum</taxon>
    </lineage>
</organism>
<evidence type="ECO:0000256" key="5">
    <source>
        <dbReference type="ARBA" id="ARBA00022705"/>
    </source>
</evidence>
<dbReference type="GO" id="GO:0006261">
    <property type="term" value="P:DNA-templated DNA replication"/>
    <property type="evidence" value="ECO:0007669"/>
    <property type="project" value="UniProtKB-UniRule"/>
</dbReference>